<evidence type="ECO:0000256" key="2">
    <source>
        <dbReference type="PROSITE-ProRule" id="PRU00708"/>
    </source>
</evidence>
<dbReference type="Gene3D" id="1.25.40.10">
    <property type="entry name" value="Tetratricopeptide repeat domain"/>
    <property type="match status" value="1"/>
</dbReference>
<dbReference type="GO" id="GO:0003723">
    <property type="term" value="F:RNA binding"/>
    <property type="evidence" value="ECO:0007669"/>
    <property type="project" value="InterPro"/>
</dbReference>
<proteinExistence type="predicted"/>
<dbReference type="InterPro" id="IPR002885">
    <property type="entry name" value="PPR_rpt"/>
</dbReference>
<protein>
    <recommendedName>
        <fullName evidence="5">Pentatricopeptide repeat-containing protein</fullName>
    </recommendedName>
</protein>
<comment type="caution">
    <text evidence="3">The sequence shown here is derived from an EMBL/GenBank/DDBJ whole genome shotgun (WGS) entry which is preliminary data.</text>
</comment>
<dbReference type="GO" id="GO:0009451">
    <property type="term" value="P:RNA modification"/>
    <property type="evidence" value="ECO:0007669"/>
    <property type="project" value="InterPro"/>
</dbReference>
<dbReference type="PANTHER" id="PTHR47926">
    <property type="entry name" value="PENTATRICOPEPTIDE REPEAT-CONTAINING PROTEIN"/>
    <property type="match status" value="1"/>
</dbReference>
<evidence type="ECO:0008006" key="5">
    <source>
        <dbReference type="Google" id="ProtNLM"/>
    </source>
</evidence>
<dbReference type="PANTHER" id="PTHR47926:SF533">
    <property type="entry name" value="DYW DOMAIN-CONTAINING PROTEIN"/>
    <property type="match status" value="1"/>
</dbReference>
<dbReference type="Pfam" id="PF01535">
    <property type="entry name" value="PPR"/>
    <property type="match status" value="2"/>
</dbReference>
<gene>
    <name evidence="3" type="ORF">J5N97_016347</name>
</gene>
<dbReference type="InterPro" id="IPR046960">
    <property type="entry name" value="PPR_At4g14850-like_plant"/>
</dbReference>
<keyword evidence="4" id="KW-1185">Reference proteome</keyword>
<dbReference type="AlphaFoldDB" id="A0A9D5CKV2"/>
<name>A0A9D5CKV2_9LILI</name>
<dbReference type="Proteomes" id="UP001085076">
    <property type="component" value="Miscellaneous, Linkage group lg04"/>
</dbReference>
<keyword evidence="1" id="KW-0677">Repeat</keyword>
<evidence type="ECO:0000313" key="3">
    <source>
        <dbReference type="EMBL" id="KAJ0974382.1"/>
    </source>
</evidence>
<feature type="repeat" description="PPR" evidence="2">
    <location>
        <begin position="170"/>
        <end position="204"/>
    </location>
</feature>
<dbReference type="EMBL" id="JAGGNH010000004">
    <property type="protein sequence ID" value="KAJ0974382.1"/>
    <property type="molecule type" value="Genomic_DNA"/>
</dbReference>
<reference evidence="3" key="1">
    <citation type="submission" date="2021-03" db="EMBL/GenBank/DDBJ databases">
        <authorList>
            <person name="Li Z."/>
            <person name="Yang C."/>
        </authorList>
    </citation>
    <scope>NUCLEOTIDE SEQUENCE</scope>
    <source>
        <strain evidence="3">Dzin_1.0</strain>
        <tissue evidence="3">Leaf</tissue>
    </source>
</reference>
<organism evidence="3 4">
    <name type="scientific">Dioscorea zingiberensis</name>
    <dbReference type="NCBI Taxonomy" id="325984"/>
    <lineage>
        <taxon>Eukaryota</taxon>
        <taxon>Viridiplantae</taxon>
        <taxon>Streptophyta</taxon>
        <taxon>Embryophyta</taxon>
        <taxon>Tracheophyta</taxon>
        <taxon>Spermatophyta</taxon>
        <taxon>Magnoliopsida</taxon>
        <taxon>Liliopsida</taxon>
        <taxon>Dioscoreales</taxon>
        <taxon>Dioscoreaceae</taxon>
        <taxon>Dioscorea</taxon>
    </lineage>
</organism>
<dbReference type="PROSITE" id="PS51375">
    <property type="entry name" value="PPR"/>
    <property type="match status" value="1"/>
</dbReference>
<dbReference type="OrthoDB" id="1853681at2759"/>
<evidence type="ECO:0000256" key="1">
    <source>
        <dbReference type="ARBA" id="ARBA00022737"/>
    </source>
</evidence>
<reference evidence="3" key="2">
    <citation type="journal article" date="2022" name="Hortic Res">
        <title>The genome of Dioscorea zingiberensis sheds light on the biosynthesis, origin and evolution of the medicinally important diosgenin saponins.</title>
        <authorList>
            <person name="Li Y."/>
            <person name="Tan C."/>
            <person name="Li Z."/>
            <person name="Guo J."/>
            <person name="Li S."/>
            <person name="Chen X."/>
            <person name="Wang C."/>
            <person name="Dai X."/>
            <person name="Yang H."/>
            <person name="Song W."/>
            <person name="Hou L."/>
            <person name="Xu J."/>
            <person name="Tong Z."/>
            <person name="Xu A."/>
            <person name="Yuan X."/>
            <person name="Wang W."/>
            <person name="Yang Q."/>
            <person name="Chen L."/>
            <person name="Sun Z."/>
            <person name="Wang K."/>
            <person name="Pan B."/>
            <person name="Chen J."/>
            <person name="Bao Y."/>
            <person name="Liu F."/>
            <person name="Qi X."/>
            <person name="Gang D.R."/>
            <person name="Wen J."/>
            <person name="Li J."/>
        </authorList>
    </citation>
    <scope>NUCLEOTIDE SEQUENCE</scope>
    <source>
        <strain evidence="3">Dzin_1.0</strain>
    </source>
</reference>
<dbReference type="NCBIfam" id="TIGR00756">
    <property type="entry name" value="PPR"/>
    <property type="match status" value="1"/>
</dbReference>
<evidence type="ECO:0000313" key="4">
    <source>
        <dbReference type="Proteomes" id="UP001085076"/>
    </source>
</evidence>
<dbReference type="InterPro" id="IPR011990">
    <property type="entry name" value="TPR-like_helical_dom_sf"/>
</dbReference>
<sequence>MSSWSSQIIADSRCGGLSQALSIFGEMMKSEEKLDEFVLGRLLRASSGLSDLCIGEQLHAKAIRLGHALECGVRCSLIAMYSTCGFLELAHWVFDEVPSVHETDVPTWNAIISVYYDMCFLLFSDMLNIGHLAPSDATYASIIRACGSANDVEIGKMVHAMIVKDATLDKTKLLNSLITMYSKCGDLNNANKVFQTMDRMNIVSWNAMIAGLGQNEEFRCALEVFRALTRLFIFEIGV</sequence>
<accession>A0A9D5CKV2</accession>